<dbReference type="InterPro" id="IPR043128">
    <property type="entry name" value="Rev_trsase/Diguanyl_cyclase"/>
</dbReference>
<sequence length="424" mass="49690">MMKIAIVGAEDSVNKTYNILKNTNYNVTFFLKKEDQIKNTTKWIMQEEENFDGFFLTGIGIYHSLLKCEQASFNKPIAFLKRGAMSLIKTFWELKKTMSLKNLKIGFDIVEEQTFINICNEFSIKLENYYHQEYIFCKTENAYLKNYVDMYKNKKINCVLTSFGYIYKELKKLNIPVFRIQATNIEIEEEFKDLIYRIKLKRAEKNKIGVVILKINKNYMTTNILEERIFIEKMLIQYSKDIKGSVQSISADEYLLISNTELIKNDESLQSLFDIIDLCAKKHILVDIGIGEGSTVFNAEKNARKSLSFCKKEMENSIFISSDNEIKGPLFKKKELSLKIDNNLKQISENCKLNLSIIQTLNALQEKEMDYFFTSYELAKYLNITERSINRILKILIENNYVEEKKDTSKIGAGRPRRIFKFNF</sequence>
<protein>
    <recommendedName>
        <fullName evidence="3">Transcriptional regulator</fullName>
    </recommendedName>
</protein>
<dbReference type="AlphaFoldDB" id="A0A7G9GUY4"/>
<gene>
    <name evidence="1" type="ORF">H9Q81_06455</name>
</gene>
<evidence type="ECO:0000313" key="2">
    <source>
        <dbReference type="Proteomes" id="UP000515913"/>
    </source>
</evidence>
<evidence type="ECO:0000313" key="1">
    <source>
        <dbReference type="EMBL" id="QNM14616.1"/>
    </source>
</evidence>
<dbReference type="Gene3D" id="3.30.70.270">
    <property type="match status" value="1"/>
</dbReference>
<dbReference type="Gene3D" id="1.10.10.10">
    <property type="entry name" value="Winged helix-like DNA-binding domain superfamily/Winged helix DNA-binding domain"/>
    <property type="match status" value="1"/>
</dbReference>
<name>A0A7G9GUY4_9FUSO</name>
<dbReference type="InterPro" id="IPR036388">
    <property type="entry name" value="WH-like_DNA-bd_sf"/>
</dbReference>
<accession>A0A7G9GUY4</accession>
<dbReference type="SUPFAM" id="SSF46785">
    <property type="entry name" value="Winged helix' DNA-binding domain"/>
    <property type="match status" value="1"/>
</dbReference>
<reference evidence="1 2" key="1">
    <citation type="submission" date="2020-08" db="EMBL/GenBank/DDBJ databases">
        <authorList>
            <person name="Liu C."/>
            <person name="Sun Q."/>
        </authorList>
    </citation>
    <scope>NUCLEOTIDE SEQUENCE [LARGE SCALE GENOMIC DNA]</scope>
    <source>
        <strain evidence="1 2">NSJ-57</strain>
    </source>
</reference>
<dbReference type="InterPro" id="IPR036390">
    <property type="entry name" value="WH_DNA-bd_sf"/>
</dbReference>
<evidence type="ECO:0008006" key="3">
    <source>
        <dbReference type="Google" id="ProtNLM"/>
    </source>
</evidence>
<dbReference type="RefSeq" id="WP_101474173.1">
    <property type="nucleotide sequence ID" value="NZ_CP060637.1"/>
</dbReference>
<keyword evidence="2" id="KW-1185">Reference proteome</keyword>
<dbReference type="EMBL" id="CP060637">
    <property type="protein sequence ID" value="QNM14616.1"/>
    <property type="molecule type" value="Genomic_DNA"/>
</dbReference>
<dbReference type="KEGG" id="fho:H9Q81_06455"/>
<dbReference type="Proteomes" id="UP000515913">
    <property type="component" value="Chromosome"/>
</dbReference>
<proteinExistence type="predicted"/>
<organism evidence="1 2">
    <name type="scientific">Fusobacterium hominis</name>
    <dbReference type="NCBI Taxonomy" id="2764326"/>
    <lineage>
        <taxon>Bacteria</taxon>
        <taxon>Fusobacteriati</taxon>
        <taxon>Fusobacteriota</taxon>
        <taxon>Fusobacteriia</taxon>
        <taxon>Fusobacteriales</taxon>
        <taxon>Fusobacteriaceae</taxon>
        <taxon>Fusobacterium</taxon>
    </lineage>
</organism>